<evidence type="ECO:0000256" key="7">
    <source>
        <dbReference type="ARBA" id="ARBA00022840"/>
    </source>
</evidence>
<comment type="catalytic activity">
    <reaction evidence="12">
        <text>L-threonyl-[protein] + ATP = O-phospho-L-threonyl-[protein] + ADP + H(+)</text>
        <dbReference type="Rhea" id="RHEA:46608"/>
        <dbReference type="Rhea" id="RHEA-COMP:11060"/>
        <dbReference type="Rhea" id="RHEA-COMP:11605"/>
        <dbReference type="ChEBI" id="CHEBI:15378"/>
        <dbReference type="ChEBI" id="CHEBI:30013"/>
        <dbReference type="ChEBI" id="CHEBI:30616"/>
        <dbReference type="ChEBI" id="CHEBI:61977"/>
        <dbReference type="ChEBI" id="CHEBI:456216"/>
        <dbReference type="EC" id="2.7.11.22"/>
    </reaction>
</comment>
<evidence type="ECO:0000256" key="8">
    <source>
        <dbReference type="ARBA" id="ARBA00038543"/>
    </source>
</evidence>
<dbReference type="EC" id="2.7.11.22" evidence="2"/>
<dbReference type="Proteomes" id="UP000692954">
    <property type="component" value="Unassembled WGS sequence"/>
</dbReference>
<evidence type="ECO:0000256" key="9">
    <source>
        <dbReference type="ARBA" id="ARBA00039612"/>
    </source>
</evidence>
<dbReference type="InterPro" id="IPR008271">
    <property type="entry name" value="Ser/Thr_kinase_AS"/>
</dbReference>
<dbReference type="AlphaFoldDB" id="A0A8S1JV64"/>
<evidence type="ECO:0000256" key="3">
    <source>
        <dbReference type="ARBA" id="ARBA00022527"/>
    </source>
</evidence>
<comment type="caution">
    <text evidence="18">The sequence shown here is derived from an EMBL/GenBank/DDBJ whole genome shotgun (WGS) entry which is preliminary data.</text>
</comment>
<organism evidence="18 19">
    <name type="scientific">Paramecium sonneborni</name>
    <dbReference type="NCBI Taxonomy" id="65129"/>
    <lineage>
        <taxon>Eukaryota</taxon>
        <taxon>Sar</taxon>
        <taxon>Alveolata</taxon>
        <taxon>Ciliophora</taxon>
        <taxon>Intramacronucleata</taxon>
        <taxon>Oligohymenophorea</taxon>
        <taxon>Peniculida</taxon>
        <taxon>Parameciidae</taxon>
        <taxon>Paramecium</taxon>
    </lineage>
</organism>
<comment type="catalytic activity">
    <reaction evidence="13">
        <text>L-seryl-[protein] + ATP = O-phospho-L-seryl-[protein] + ADP + H(+)</text>
        <dbReference type="Rhea" id="RHEA:17989"/>
        <dbReference type="Rhea" id="RHEA-COMP:9863"/>
        <dbReference type="Rhea" id="RHEA-COMP:11604"/>
        <dbReference type="ChEBI" id="CHEBI:15378"/>
        <dbReference type="ChEBI" id="CHEBI:29999"/>
        <dbReference type="ChEBI" id="CHEBI:30616"/>
        <dbReference type="ChEBI" id="CHEBI:83421"/>
        <dbReference type="ChEBI" id="CHEBI:456216"/>
        <dbReference type="EC" id="2.7.11.22"/>
    </reaction>
</comment>
<evidence type="ECO:0000256" key="15">
    <source>
        <dbReference type="RuleBase" id="RU000304"/>
    </source>
</evidence>
<evidence type="ECO:0000256" key="2">
    <source>
        <dbReference type="ARBA" id="ARBA00012425"/>
    </source>
</evidence>
<keyword evidence="6" id="KW-0418">Kinase</keyword>
<evidence type="ECO:0000259" key="17">
    <source>
        <dbReference type="PROSITE" id="PS50011"/>
    </source>
</evidence>
<evidence type="ECO:0000256" key="6">
    <source>
        <dbReference type="ARBA" id="ARBA00022777"/>
    </source>
</evidence>
<dbReference type="GO" id="GO:0030332">
    <property type="term" value="F:cyclin binding"/>
    <property type="evidence" value="ECO:0007669"/>
    <property type="project" value="TreeGrafter"/>
</dbReference>
<dbReference type="PROSITE" id="PS00107">
    <property type="entry name" value="PROTEIN_KINASE_ATP"/>
    <property type="match status" value="1"/>
</dbReference>
<comment type="similarity">
    <text evidence="1">Belongs to the protein kinase superfamily. CMGC Ser/Thr protein kinase family. CDC2/CDKX subfamily.</text>
</comment>
<feature type="region of interest" description="Disordered" evidence="16">
    <location>
        <begin position="1"/>
        <end position="22"/>
    </location>
</feature>
<dbReference type="GO" id="GO:0005634">
    <property type="term" value="C:nucleus"/>
    <property type="evidence" value="ECO:0007669"/>
    <property type="project" value="TreeGrafter"/>
</dbReference>
<feature type="binding site" evidence="14">
    <location>
        <position position="56"/>
    </location>
    <ligand>
        <name>ATP</name>
        <dbReference type="ChEBI" id="CHEBI:30616"/>
    </ligand>
</feature>
<keyword evidence="4" id="KW-0808">Transferase</keyword>
<dbReference type="GO" id="GO:0010389">
    <property type="term" value="P:regulation of G2/M transition of mitotic cell cycle"/>
    <property type="evidence" value="ECO:0007669"/>
    <property type="project" value="TreeGrafter"/>
</dbReference>
<accession>A0A8S1JV64</accession>
<comment type="subunit">
    <text evidence="8">May form a complex composed of at least the catalytic subunit CRK2 and a cyclin.</text>
</comment>
<evidence type="ECO:0000256" key="16">
    <source>
        <dbReference type="SAM" id="MobiDB-lite"/>
    </source>
</evidence>
<keyword evidence="7 14" id="KW-0067">ATP-binding</keyword>
<dbReference type="PROSITE" id="PS00108">
    <property type="entry name" value="PROTEIN_KINASE_ST"/>
    <property type="match status" value="1"/>
</dbReference>
<dbReference type="CDD" id="cd07829">
    <property type="entry name" value="STKc_CDK_like"/>
    <property type="match status" value="1"/>
</dbReference>
<evidence type="ECO:0000256" key="4">
    <source>
        <dbReference type="ARBA" id="ARBA00022679"/>
    </source>
</evidence>
<dbReference type="OrthoDB" id="282996at2759"/>
<dbReference type="SMART" id="SM00220">
    <property type="entry name" value="S_TKc"/>
    <property type="match status" value="1"/>
</dbReference>
<evidence type="ECO:0000256" key="13">
    <source>
        <dbReference type="ARBA" id="ARBA00048367"/>
    </source>
</evidence>
<reference evidence="18" key="1">
    <citation type="submission" date="2021-01" db="EMBL/GenBank/DDBJ databases">
        <authorList>
            <consortium name="Genoscope - CEA"/>
            <person name="William W."/>
        </authorList>
    </citation>
    <scope>NUCLEOTIDE SEQUENCE</scope>
</reference>
<dbReference type="GO" id="GO:0004693">
    <property type="term" value="F:cyclin-dependent protein serine/threonine kinase activity"/>
    <property type="evidence" value="ECO:0007669"/>
    <property type="project" value="UniProtKB-EC"/>
</dbReference>
<feature type="domain" description="Protein kinase" evidence="17">
    <location>
        <begin position="27"/>
        <end position="312"/>
    </location>
</feature>
<dbReference type="Pfam" id="PF00069">
    <property type="entry name" value="Pkinase"/>
    <property type="match status" value="1"/>
</dbReference>
<sequence>MLTQNYYDLRGGDKMNSNSNNRQLERYEKLEKIGEGTYGVVYKARDSVTKELVALKKIKLENEDEGVPSTAMREISILKELQPHPNIVGLKEVIYQPNEKKLYLVFEFVEMDFKKFLDQNKHNLTLSQIKHFTFQILNGLNYCHSRRIIHRDLKPQNILIDKSTGIIKLADFGLARAFGVPIKTLTHEVETLWYRAPEILLSQKQYSLGVDIWSVGCILTEMVEKHGLFCGDSEIDQIFKIFQYHGTPTVQDWPNIADLPDFKPTFPRFRPTPPEQFFKNFEKNGLDLVTKMIALDPAKRIYVKEAMKHPFFDDLNKEDLVKYFPPGQQNLAMQYGK</sequence>
<dbReference type="InterPro" id="IPR000719">
    <property type="entry name" value="Prot_kinase_dom"/>
</dbReference>
<evidence type="ECO:0000256" key="12">
    <source>
        <dbReference type="ARBA" id="ARBA00047811"/>
    </source>
</evidence>
<evidence type="ECO:0000256" key="11">
    <source>
        <dbReference type="ARBA" id="ARBA00042858"/>
    </source>
</evidence>
<evidence type="ECO:0000313" key="19">
    <source>
        <dbReference type="Proteomes" id="UP000692954"/>
    </source>
</evidence>
<name>A0A8S1JV64_9CILI</name>
<dbReference type="GO" id="GO:0000082">
    <property type="term" value="P:G1/S transition of mitotic cell cycle"/>
    <property type="evidence" value="ECO:0007669"/>
    <property type="project" value="TreeGrafter"/>
</dbReference>
<dbReference type="EMBL" id="CAJJDN010000001">
    <property type="protein sequence ID" value="CAD8046321.1"/>
    <property type="molecule type" value="Genomic_DNA"/>
</dbReference>
<dbReference type="GO" id="GO:0000307">
    <property type="term" value="C:cyclin-dependent protein kinase holoenzyme complex"/>
    <property type="evidence" value="ECO:0007669"/>
    <property type="project" value="TreeGrafter"/>
</dbReference>
<evidence type="ECO:0000256" key="5">
    <source>
        <dbReference type="ARBA" id="ARBA00022741"/>
    </source>
</evidence>
<dbReference type="FunFam" id="3.30.200.20:FF:000375">
    <property type="entry name" value="Cell division related protein kinase 2"/>
    <property type="match status" value="1"/>
</dbReference>
<dbReference type="FunFam" id="1.10.510.10:FF:000706">
    <property type="entry name" value="Cyclin-dependent kinase 1"/>
    <property type="match status" value="1"/>
</dbReference>
<dbReference type="GO" id="GO:0010468">
    <property type="term" value="P:regulation of gene expression"/>
    <property type="evidence" value="ECO:0007669"/>
    <property type="project" value="TreeGrafter"/>
</dbReference>
<dbReference type="PANTHER" id="PTHR24056">
    <property type="entry name" value="CELL DIVISION PROTEIN KINASE"/>
    <property type="match status" value="1"/>
</dbReference>
<dbReference type="PROSITE" id="PS50011">
    <property type="entry name" value="PROTEIN_KINASE_DOM"/>
    <property type="match status" value="1"/>
</dbReference>
<evidence type="ECO:0000256" key="10">
    <source>
        <dbReference type="ARBA" id="ARBA00041902"/>
    </source>
</evidence>
<evidence type="ECO:0000256" key="14">
    <source>
        <dbReference type="PROSITE-ProRule" id="PRU10141"/>
    </source>
</evidence>
<evidence type="ECO:0000313" key="18">
    <source>
        <dbReference type="EMBL" id="CAD8046321.1"/>
    </source>
</evidence>
<dbReference type="InterPro" id="IPR017441">
    <property type="entry name" value="Protein_kinase_ATP_BS"/>
</dbReference>
<keyword evidence="3 15" id="KW-0723">Serine/threonine-protein kinase</keyword>
<keyword evidence="5 14" id="KW-0547">Nucleotide-binding</keyword>
<dbReference type="PANTHER" id="PTHR24056:SF254">
    <property type="entry name" value="CYCLIN-DEPENDENT KINASE 2"/>
    <property type="match status" value="1"/>
</dbReference>
<proteinExistence type="inferred from homology"/>
<gene>
    <name evidence="18" type="ORF">PSON_ATCC_30995.1.T0010553</name>
</gene>
<dbReference type="GO" id="GO:0007165">
    <property type="term" value="P:signal transduction"/>
    <property type="evidence" value="ECO:0007669"/>
    <property type="project" value="TreeGrafter"/>
</dbReference>
<evidence type="ECO:0000256" key="1">
    <source>
        <dbReference type="ARBA" id="ARBA00006485"/>
    </source>
</evidence>
<dbReference type="GO" id="GO:0005737">
    <property type="term" value="C:cytoplasm"/>
    <property type="evidence" value="ECO:0007669"/>
    <property type="project" value="TreeGrafter"/>
</dbReference>
<protein>
    <recommendedName>
        <fullName evidence="9">Cyclin-dependent kinase 2 homolog</fullName>
        <ecNumber evidence="2">2.7.11.22</ecNumber>
    </recommendedName>
    <alternativeName>
        <fullName evidence="10">Cell division control protein 2 homolog</fullName>
    </alternativeName>
    <alternativeName>
        <fullName evidence="11">cdc2-related kinase 2</fullName>
    </alternativeName>
</protein>
<dbReference type="InterPro" id="IPR050108">
    <property type="entry name" value="CDK"/>
</dbReference>
<dbReference type="GO" id="GO:0005524">
    <property type="term" value="F:ATP binding"/>
    <property type="evidence" value="ECO:0007669"/>
    <property type="project" value="UniProtKB-UniRule"/>
</dbReference>
<keyword evidence="19" id="KW-1185">Reference proteome</keyword>